<organism evidence="2 3">
    <name type="scientific">Tessaracoccus bendigoensis DSM 12906</name>
    <dbReference type="NCBI Taxonomy" id="1123357"/>
    <lineage>
        <taxon>Bacteria</taxon>
        <taxon>Bacillati</taxon>
        <taxon>Actinomycetota</taxon>
        <taxon>Actinomycetes</taxon>
        <taxon>Propionibacteriales</taxon>
        <taxon>Propionibacteriaceae</taxon>
        <taxon>Tessaracoccus</taxon>
    </lineage>
</organism>
<keyword evidence="3" id="KW-1185">Reference proteome</keyword>
<dbReference type="AlphaFoldDB" id="A0A1M6EQ88"/>
<evidence type="ECO:0000313" key="3">
    <source>
        <dbReference type="Proteomes" id="UP000184512"/>
    </source>
</evidence>
<name>A0A1M6EQ88_9ACTN</name>
<evidence type="ECO:0000256" key="1">
    <source>
        <dbReference type="SAM" id="MobiDB-lite"/>
    </source>
</evidence>
<accession>A0A1M6EQ88</accession>
<dbReference type="Proteomes" id="UP000184512">
    <property type="component" value="Unassembled WGS sequence"/>
</dbReference>
<dbReference type="EMBL" id="FQZG01000018">
    <property type="protein sequence ID" value="SHI87687.1"/>
    <property type="molecule type" value="Genomic_DNA"/>
</dbReference>
<sequence>MTEDEVSAQQASAGGPELADPTLSPDLSRCLLPMGKTRHPRASTLHSATAFGYGGTILQNTTSFTYMKSITGAQRRHCLGCADPPRGATPWVDARFLALLVANCRTVHEALT</sequence>
<gene>
    <name evidence="2" type="ORF">SAMN02745244_01249</name>
</gene>
<reference evidence="2 3" key="1">
    <citation type="submission" date="2016-11" db="EMBL/GenBank/DDBJ databases">
        <authorList>
            <person name="Jaros S."/>
            <person name="Januszkiewicz K."/>
            <person name="Wedrychowicz H."/>
        </authorList>
    </citation>
    <scope>NUCLEOTIDE SEQUENCE [LARGE SCALE GENOMIC DNA]</scope>
    <source>
        <strain evidence="2 3">DSM 12906</strain>
    </source>
</reference>
<dbReference type="STRING" id="1123357.SAMN02745244_01249"/>
<evidence type="ECO:0000313" key="2">
    <source>
        <dbReference type="EMBL" id="SHI87687.1"/>
    </source>
</evidence>
<protein>
    <submittedName>
        <fullName evidence="2">Uncharacterized protein</fullName>
    </submittedName>
</protein>
<feature type="region of interest" description="Disordered" evidence="1">
    <location>
        <begin position="1"/>
        <end position="24"/>
    </location>
</feature>
<proteinExistence type="predicted"/>